<evidence type="ECO:0000313" key="3">
    <source>
        <dbReference type="EMBL" id="GIG38662.1"/>
    </source>
</evidence>
<protein>
    <recommendedName>
        <fullName evidence="5">DUF4352 domain-containing protein</fullName>
    </recommendedName>
</protein>
<feature type="chain" id="PRO_5045276753" description="DUF4352 domain-containing protein" evidence="2">
    <location>
        <begin position="22"/>
        <end position="211"/>
    </location>
</feature>
<dbReference type="PROSITE" id="PS51257">
    <property type="entry name" value="PROKAR_LIPOPROTEIN"/>
    <property type="match status" value="1"/>
</dbReference>
<evidence type="ECO:0000256" key="2">
    <source>
        <dbReference type="SAM" id="SignalP"/>
    </source>
</evidence>
<feature type="signal peptide" evidence="2">
    <location>
        <begin position="1"/>
        <end position="21"/>
    </location>
</feature>
<evidence type="ECO:0008006" key="5">
    <source>
        <dbReference type="Google" id="ProtNLM"/>
    </source>
</evidence>
<organism evidence="3 4">
    <name type="scientific">Cellulomonas phragmiteti</name>
    <dbReference type="NCBI Taxonomy" id="478780"/>
    <lineage>
        <taxon>Bacteria</taxon>
        <taxon>Bacillati</taxon>
        <taxon>Actinomycetota</taxon>
        <taxon>Actinomycetes</taxon>
        <taxon>Micrococcales</taxon>
        <taxon>Cellulomonadaceae</taxon>
        <taxon>Cellulomonas</taxon>
    </lineage>
</organism>
<reference evidence="3 4" key="1">
    <citation type="submission" date="2021-01" db="EMBL/GenBank/DDBJ databases">
        <title>Whole genome shotgun sequence of Cellulomonas phragmiteti NBRC 110785.</title>
        <authorList>
            <person name="Komaki H."/>
            <person name="Tamura T."/>
        </authorList>
    </citation>
    <scope>NUCLEOTIDE SEQUENCE [LARGE SCALE GENOMIC DNA]</scope>
    <source>
        <strain evidence="3 4">NBRC 110785</strain>
    </source>
</reference>
<dbReference type="Proteomes" id="UP000614741">
    <property type="component" value="Unassembled WGS sequence"/>
</dbReference>
<keyword evidence="2" id="KW-0732">Signal</keyword>
<evidence type="ECO:0000256" key="1">
    <source>
        <dbReference type="SAM" id="MobiDB-lite"/>
    </source>
</evidence>
<dbReference type="RefSeq" id="WP_203670730.1">
    <property type="nucleotide sequence ID" value="NZ_BONP01000002.1"/>
</dbReference>
<dbReference type="EMBL" id="BONP01000002">
    <property type="protein sequence ID" value="GIG38662.1"/>
    <property type="molecule type" value="Genomic_DNA"/>
</dbReference>
<evidence type="ECO:0000313" key="4">
    <source>
        <dbReference type="Proteomes" id="UP000614741"/>
    </source>
</evidence>
<keyword evidence="4" id="KW-1185">Reference proteome</keyword>
<comment type="caution">
    <text evidence="3">The sequence shown here is derived from an EMBL/GenBank/DDBJ whole genome shotgun (WGS) entry which is preliminary data.</text>
</comment>
<feature type="region of interest" description="Disordered" evidence="1">
    <location>
        <begin position="30"/>
        <end position="85"/>
    </location>
</feature>
<feature type="compositionally biased region" description="Polar residues" evidence="1">
    <location>
        <begin position="42"/>
        <end position="59"/>
    </location>
</feature>
<proteinExistence type="predicted"/>
<sequence>MGLRRLVKVVTGALLVTSVLVACTASDDAEPQVAGTVDVATPSESARSPQPDATSSASSAPEPGDGSAPAPGELPTMPPVGFADAADFGTGVTAEVVRVDPIEAEGRGPGELSGPALAFRVEVSNDSAAPVDLASVTVNVTDAAGAPGAPLSGPPAAPFTGAVDPGGSATGTYVFLVPDAARDQVVLEVSYSTDASVVVFSGSPDDARPRS</sequence>
<name>A0ABQ4DI29_9CELL</name>
<gene>
    <name evidence="3" type="ORF">Cph01nite_04240</name>
</gene>
<accession>A0ABQ4DI29</accession>